<dbReference type="Proteomes" id="UP001497602">
    <property type="component" value="Unassembled WGS sequence"/>
</dbReference>
<proteinExistence type="predicted"/>
<evidence type="ECO:0000313" key="1">
    <source>
        <dbReference type="EMBL" id="CAL2106639.1"/>
    </source>
</evidence>
<name>A0ABM9PLS8_9FLAO</name>
<keyword evidence="2" id="KW-1185">Reference proteome</keyword>
<comment type="caution">
    <text evidence="1">The sequence shown here is derived from an EMBL/GenBank/DDBJ whole genome shotgun (WGS) entry which is preliminary data.</text>
</comment>
<sequence>MSKINWNQGGLITLNQGDTATCTGNLNNGQLYGLFFYNAAGNDATTTVIVTGAQSQEPVLVKVPGTTQNEGLAALCFVDGSKTNTVSIAITQGNPGANIQAFICSVKMPLDTNGINNENLPLDGQLHPFNKFTRFYSVPASHWYAGQIQSDINQFISVQFEEQRAKVFIVNATQSALQGNPDFISYLGEGTKDLVEVKPSATQEVSFTLQGNGRQLVWMNADSTQNSKDATISVQSLSNVYEASRLSENNLIEEYA</sequence>
<dbReference type="RefSeq" id="WP_348702940.1">
    <property type="nucleotide sequence ID" value="NZ_CAXIYA010000009.1"/>
</dbReference>
<gene>
    <name evidence="1" type="ORF">T190115A13A_260030</name>
</gene>
<protein>
    <submittedName>
        <fullName evidence="1">Uncharacterized protein</fullName>
    </submittedName>
</protein>
<evidence type="ECO:0000313" key="2">
    <source>
        <dbReference type="Proteomes" id="UP001497602"/>
    </source>
</evidence>
<accession>A0ABM9PLS8</accession>
<dbReference type="EMBL" id="CAXJRC010000018">
    <property type="protein sequence ID" value="CAL2106639.1"/>
    <property type="molecule type" value="Genomic_DNA"/>
</dbReference>
<reference evidence="1 2" key="1">
    <citation type="submission" date="2024-05" db="EMBL/GenBank/DDBJ databases">
        <authorList>
            <person name="Duchaud E."/>
        </authorList>
    </citation>
    <scope>NUCLEOTIDE SEQUENCE [LARGE SCALE GENOMIC DNA]</scope>
    <source>
        <strain evidence="1">Ena-SAMPLE-TAB-13-05-2024-13:56:06:370-140305</strain>
    </source>
</reference>
<organism evidence="1 2">
    <name type="scientific">Tenacibaculum vairaonense</name>
    <dbReference type="NCBI Taxonomy" id="3137860"/>
    <lineage>
        <taxon>Bacteria</taxon>
        <taxon>Pseudomonadati</taxon>
        <taxon>Bacteroidota</taxon>
        <taxon>Flavobacteriia</taxon>
        <taxon>Flavobacteriales</taxon>
        <taxon>Flavobacteriaceae</taxon>
        <taxon>Tenacibaculum</taxon>
    </lineage>
</organism>